<keyword evidence="4" id="KW-1185">Reference proteome</keyword>
<organism evidence="3 4">
    <name type="scientific">Nakamurella endophytica</name>
    <dbReference type="NCBI Taxonomy" id="1748367"/>
    <lineage>
        <taxon>Bacteria</taxon>
        <taxon>Bacillati</taxon>
        <taxon>Actinomycetota</taxon>
        <taxon>Actinomycetes</taxon>
        <taxon>Nakamurellales</taxon>
        <taxon>Nakamurellaceae</taxon>
        <taxon>Nakamurella</taxon>
    </lineage>
</organism>
<reference evidence="3" key="1">
    <citation type="journal article" date="2014" name="Int. J. Syst. Evol. Microbiol.">
        <title>Complete genome sequence of Corynebacterium casei LMG S-19264T (=DSM 44701T), isolated from a smear-ripened cheese.</title>
        <authorList>
            <consortium name="US DOE Joint Genome Institute (JGI-PGF)"/>
            <person name="Walter F."/>
            <person name="Albersmeier A."/>
            <person name="Kalinowski J."/>
            <person name="Ruckert C."/>
        </authorList>
    </citation>
    <scope>NUCLEOTIDE SEQUENCE</scope>
    <source>
        <strain evidence="3">CGMCC 4.7308</strain>
    </source>
</reference>
<keyword evidence="2" id="KW-1133">Transmembrane helix</keyword>
<dbReference type="AlphaFoldDB" id="A0A917SY53"/>
<evidence type="ECO:0000256" key="2">
    <source>
        <dbReference type="SAM" id="Phobius"/>
    </source>
</evidence>
<evidence type="ECO:0000313" key="4">
    <source>
        <dbReference type="Proteomes" id="UP000655208"/>
    </source>
</evidence>
<accession>A0A917SY53</accession>
<comment type="caution">
    <text evidence="3">The sequence shown here is derived from an EMBL/GenBank/DDBJ whole genome shotgun (WGS) entry which is preliminary data.</text>
</comment>
<gene>
    <name evidence="3" type="ORF">GCM10011594_20910</name>
</gene>
<feature type="region of interest" description="Disordered" evidence="1">
    <location>
        <begin position="247"/>
        <end position="279"/>
    </location>
</feature>
<name>A0A917SY53_9ACTN</name>
<sequence>MSLDTAPDTTRVPSPPEPAAAPDAQPSPPRRRRSVDTESQARRVLGVRARVALLVVLAGLVGVLLVRPGGSPAGGDWAATATSVNAGLTGQSTVTQSTAGYLPGTGIVVVSTLHDVTQSQLTGILQQALAPVASALSGLPGGEAVSWQASVVTAGTTAQWLVRVPGDAAATPASWTVAPMAAGSSAGTAAGTTVGTGAGTGAGTTASAGTAAPSAGSAAAAAPPSDPAATGAPAAAAATATSAATGTPAADTAVDGPTSAPTSASASASGSASAASASGSAPAAADPVLAATKDPFVRDSGAWEPLTGSWEQSGGTYRQTDDSGYDFITQHSGAAPAAYTVSVRLRGTSGTMNAGLMLAQPAAGSRQGAVIVDLAGQDYVRWGRYDATSGTYKFLGGAALAGQQDVKKWHTVSVAVAASGCTVSWDGKRVGQFTCTGGGHLGLVSSRSAVEFDDWTVTPA</sequence>
<feature type="region of interest" description="Disordered" evidence="1">
    <location>
        <begin position="1"/>
        <end position="39"/>
    </location>
</feature>
<dbReference type="EMBL" id="BMNA01000003">
    <property type="protein sequence ID" value="GGM00601.1"/>
    <property type="molecule type" value="Genomic_DNA"/>
</dbReference>
<reference evidence="3" key="2">
    <citation type="submission" date="2020-09" db="EMBL/GenBank/DDBJ databases">
        <authorList>
            <person name="Sun Q."/>
            <person name="Zhou Y."/>
        </authorList>
    </citation>
    <scope>NUCLEOTIDE SEQUENCE</scope>
    <source>
        <strain evidence="3">CGMCC 4.7308</strain>
    </source>
</reference>
<protein>
    <submittedName>
        <fullName evidence="3">Uncharacterized protein</fullName>
    </submittedName>
</protein>
<evidence type="ECO:0000256" key="1">
    <source>
        <dbReference type="SAM" id="MobiDB-lite"/>
    </source>
</evidence>
<proteinExistence type="predicted"/>
<dbReference type="Proteomes" id="UP000655208">
    <property type="component" value="Unassembled WGS sequence"/>
</dbReference>
<dbReference type="Gene3D" id="2.60.120.560">
    <property type="entry name" value="Exo-inulinase, domain 1"/>
    <property type="match status" value="1"/>
</dbReference>
<feature type="transmembrane region" description="Helical" evidence="2">
    <location>
        <begin position="47"/>
        <end position="66"/>
    </location>
</feature>
<feature type="region of interest" description="Disordered" evidence="1">
    <location>
        <begin position="204"/>
        <end position="234"/>
    </location>
</feature>
<keyword evidence="2" id="KW-0472">Membrane</keyword>
<keyword evidence="2" id="KW-0812">Transmembrane</keyword>
<evidence type="ECO:0000313" key="3">
    <source>
        <dbReference type="EMBL" id="GGM00601.1"/>
    </source>
</evidence>